<sequence>MAGPVCACVEVFYSGEFSTQTRRSASFSGSRRLLDFRGGCLWPCFFFVQSSRGVSCFALRACSGCCPESWKPDPPMKCQRCFGCLVCCCCCLLLPARSSTPHPSFRGVSPFAPLRPIHPQYPCRREPAAANETSPKQCGSDLEERSVRLYNWFPHHFAPVVSSLSRSPAAIGTRPFIPPPPLIRSGSLRCLPRFPVRSIHYHHLLVHTCLITVLFSICPRSVRSFAPSNISSHRPRRASLLLSTFGGSWLHEYELIEILHS</sequence>
<accession>A0A5J5EZH5</accession>
<comment type="caution">
    <text evidence="1">The sequence shown here is derived from an EMBL/GenBank/DDBJ whole genome shotgun (WGS) entry which is preliminary data.</text>
</comment>
<dbReference type="EMBL" id="VXIS01000066">
    <property type="protein sequence ID" value="KAA8908659.1"/>
    <property type="molecule type" value="Genomic_DNA"/>
</dbReference>
<evidence type="ECO:0000313" key="1">
    <source>
        <dbReference type="EMBL" id="KAA8908659.1"/>
    </source>
</evidence>
<gene>
    <name evidence="1" type="ORF">FN846DRAFT_654628</name>
</gene>
<name>A0A5J5EZH5_9PEZI</name>
<proteinExistence type="predicted"/>
<dbReference type="Proteomes" id="UP000326924">
    <property type="component" value="Unassembled WGS sequence"/>
</dbReference>
<dbReference type="InParanoid" id="A0A5J5EZH5"/>
<organism evidence="1 2">
    <name type="scientific">Sphaerosporella brunnea</name>
    <dbReference type="NCBI Taxonomy" id="1250544"/>
    <lineage>
        <taxon>Eukaryota</taxon>
        <taxon>Fungi</taxon>
        <taxon>Dikarya</taxon>
        <taxon>Ascomycota</taxon>
        <taxon>Pezizomycotina</taxon>
        <taxon>Pezizomycetes</taxon>
        <taxon>Pezizales</taxon>
        <taxon>Pyronemataceae</taxon>
        <taxon>Sphaerosporella</taxon>
    </lineage>
</organism>
<dbReference type="AlphaFoldDB" id="A0A5J5EZH5"/>
<evidence type="ECO:0000313" key="2">
    <source>
        <dbReference type="Proteomes" id="UP000326924"/>
    </source>
</evidence>
<reference evidence="1 2" key="1">
    <citation type="submission" date="2019-09" db="EMBL/GenBank/DDBJ databases">
        <title>Draft genome of the ectomycorrhizal ascomycete Sphaerosporella brunnea.</title>
        <authorList>
            <consortium name="DOE Joint Genome Institute"/>
            <person name="Benucci G.M."/>
            <person name="Marozzi G."/>
            <person name="Antonielli L."/>
            <person name="Sanchez S."/>
            <person name="Marco P."/>
            <person name="Wang X."/>
            <person name="Falini L.B."/>
            <person name="Barry K."/>
            <person name="Haridas S."/>
            <person name="Lipzen A."/>
            <person name="Labutti K."/>
            <person name="Grigoriev I.V."/>
            <person name="Murat C."/>
            <person name="Martin F."/>
            <person name="Albertini E."/>
            <person name="Donnini D."/>
            <person name="Bonito G."/>
        </authorList>
    </citation>
    <scope>NUCLEOTIDE SEQUENCE [LARGE SCALE GENOMIC DNA]</scope>
    <source>
        <strain evidence="1 2">Sb_GMNB300</strain>
    </source>
</reference>
<protein>
    <submittedName>
        <fullName evidence="1">Uncharacterized protein</fullName>
    </submittedName>
</protein>
<keyword evidence="2" id="KW-1185">Reference proteome</keyword>